<reference evidence="4 5" key="1">
    <citation type="submission" date="2019-03" db="EMBL/GenBank/DDBJ databases">
        <title>Genomic Encyclopedia of Type Strains, Phase IV (KMG-IV): sequencing the most valuable type-strain genomes for metagenomic binning, comparative biology and taxonomic classification.</title>
        <authorList>
            <person name="Goeker M."/>
        </authorList>
    </citation>
    <scope>NUCLEOTIDE SEQUENCE [LARGE SCALE GENOMIC DNA]</scope>
    <source>
        <strain evidence="4 5">DSM 45934</strain>
    </source>
</reference>
<evidence type="ECO:0000256" key="1">
    <source>
        <dbReference type="ARBA" id="ARBA00010211"/>
    </source>
</evidence>
<gene>
    <name evidence="4" type="ORF">EV192_103102</name>
</gene>
<dbReference type="SUPFAM" id="SSF56529">
    <property type="entry name" value="FAH"/>
    <property type="match status" value="1"/>
</dbReference>
<protein>
    <submittedName>
        <fullName evidence="4">2-keto-4-pentenoate hydratase/2-oxohepta-3-ene-1,7-dioic acid hydratase in catechol pathway</fullName>
    </submittedName>
</protein>
<comment type="caution">
    <text evidence="4">The sequence shown here is derived from an EMBL/GenBank/DDBJ whole genome shotgun (WGS) entry which is preliminary data.</text>
</comment>
<dbReference type="Gene3D" id="3.90.850.10">
    <property type="entry name" value="Fumarylacetoacetase-like, C-terminal domain"/>
    <property type="match status" value="1"/>
</dbReference>
<evidence type="ECO:0000313" key="4">
    <source>
        <dbReference type="EMBL" id="TCO60527.1"/>
    </source>
</evidence>
<keyword evidence="2" id="KW-0479">Metal-binding</keyword>
<evidence type="ECO:0000256" key="2">
    <source>
        <dbReference type="ARBA" id="ARBA00022723"/>
    </source>
</evidence>
<evidence type="ECO:0000259" key="3">
    <source>
        <dbReference type="Pfam" id="PF01557"/>
    </source>
</evidence>
<organism evidence="4 5">
    <name type="scientific">Actinocrispum wychmicini</name>
    <dbReference type="NCBI Taxonomy" id="1213861"/>
    <lineage>
        <taxon>Bacteria</taxon>
        <taxon>Bacillati</taxon>
        <taxon>Actinomycetota</taxon>
        <taxon>Actinomycetes</taxon>
        <taxon>Pseudonocardiales</taxon>
        <taxon>Pseudonocardiaceae</taxon>
        <taxon>Actinocrispum</taxon>
    </lineage>
</organism>
<dbReference type="Pfam" id="PF01557">
    <property type="entry name" value="FAA_hydrolase"/>
    <property type="match status" value="1"/>
</dbReference>
<dbReference type="InterPro" id="IPR036663">
    <property type="entry name" value="Fumarylacetoacetase_C_sf"/>
</dbReference>
<dbReference type="Proteomes" id="UP000295680">
    <property type="component" value="Unassembled WGS sequence"/>
</dbReference>
<dbReference type="PANTHER" id="PTHR42796:SF4">
    <property type="entry name" value="FUMARYLACETOACETATE HYDROLASE DOMAIN-CONTAINING PROTEIN 2A"/>
    <property type="match status" value="1"/>
</dbReference>
<feature type="domain" description="Fumarylacetoacetase-like C-terminal" evidence="3">
    <location>
        <begin position="98"/>
        <end position="302"/>
    </location>
</feature>
<proteinExistence type="inferred from homology"/>
<name>A0A4R2JNJ0_9PSEU</name>
<dbReference type="GO" id="GO:0044281">
    <property type="term" value="P:small molecule metabolic process"/>
    <property type="evidence" value="ECO:0007669"/>
    <property type="project" value="UniProtKB-ARBA"/>
</dbReference>
<dbReference type="GO" id="GO:0003824">
    <property type="term" value="F:catalytic activity"/>
    <property type="evidence" value="ECO:0007669"/>
    <property type="project" value="InterPro"/>
</dbReference>
<sequence>MRLSGQLSNVYARGEGSLWEGTEVVRIANLDNRAVLVVDEDRAVDIATASAGRFGPDLPSVYRAWADVVAWATSVDSSGSVPIDRSALGAPSPQPRQVFAVGLNYHAHATESGFEAPTSLPPVFTKYVSSFSGPDSVVTLPEGNVDWEVELVAVIGRDGHDIAEADAWAHVAGLTVGQDLSERVAQMRGPAPQFGLAKSHPGFAPQGPWLVTPDEFADPDDLELGCAIDGVQVQRSRTSDLIFPVPRIVAALSRTVTLYAGDVIFTGTPAGVGSGRKPQRFLRAGETLDTWVAGIGELHQRFVLG</sequence>
<dbReference type="AlphaFoldDB" id="A0A4R2JNJ0"/>
<dbReference type="InterPro" id="IPR051121">
    <property type="entry name" value="FAH"/>
</dbReference>
<accession>A0A4R2JNJ0</accession>
<dbReference type="EMBL" id="SLWS01000003">
    <property type="protein sequence ID" value="TCO60527.1"/>
    <property type="molecule type" value="Genomic_DNA"/>
</dbReference>
<dbReference type="GO" id="GO:0046872">
    <property type="term" value="F:metal ion binding"/>
    <property type="evidence" value="ECO:0007669"/>
    <property type="project" value="UniProtKB-KW"/>
</dbReference>
<dbReference type="InterPro" id="IPR011234">
    <property type="entry name" value="Fumarylacetoacetase-like_C"/>
</dbReference>
<keyword evidence="5" id="KW-1185">Reference proteome</keyword>
<comment type="similarity">
    <text evidence="1">Belongs to the FAH family.</text>
</comment>
<evidence type="ECO:0000313" key="5">
    <source>
        <dbReference type="Proteomes" id="UP000295680"/>
    </source>
</evidence>
<dbReference type="PANTHER" id="PTHR42796">
    <property type="entry name" value="FUMARYLACETOACETATE HYDROLASE DOMAIN-CONTAINING PROTEIN 2A-RELATED"/>
    <property type="match status" value="1"/>
</dbReference>